<dbReference type="SUPFAM" id="SSF52743">
    <property type="entry name" value="Subtilisin-like"/>
    <property type="match status" value="1"/>
</dbReference>
<keyword evidence="8" id="KW-0732">Signal</keyword>
<evidence type="ECO:0000256" key="3">
    <source>
        <dbReference type="ARBA" id="ARBA00022801"/>
    </source>
</evidence>
<evidence type="ECO:0000256" key="1">
    <source>
        <dbReference type="ARBA" id="ARBA00011073"/>
    </source>
</evidence>
<keyword evidence="3 5" id="KW-0378">Hydrolase</keyword>
<keyword evidence="2 5" id="KW-0645">Protease</keyword>
<dbReference type="Pfam" id="PF00082">
    <property type="entry name" value="Peptidase_S8"/>
    <property type="match status" value="1"/>
</dbReference>
<evidence type="ECO:0000259" key="9">
    <source>
        <dbReference type="Pfam" id="PF00082"/>
    </source>
</evidence>
<dbReference type="SUPFAM" id="SSF54897">
    <property type="entry name" value="Protease propeptides/inhibitors"/>
    <property type="match status" value="1"/>
</dbReference>
<protein>
    <submittedName>
        <fullName evidence="11">Peptidase S8</fullName>
    </submittedName>
</protein>
<dbReference type="FunFam" id="3.40.50.200:FF:000014">
    <property type="entry name" value="Proteinase K"/>
    <property type="match status" value="1"/>
</dbReference>
<dbReference type="InterPro" id="IPR037045">
    <property type="entry name" value="S8pro/Inhibitor_I9_sf"/>
</dbReference>
<dbReference type="InterPro" id="IPR034193">
    <property type="entry name" value="PCSK9_ProteinaseK-like"/>
</dbReference>
<dbReference type="Proteomes" id="UP000325211">
    <property type="component" value="Chromosome"/>
</dbReference>
<evidence type="ECO:0000256" key="6">
    <source>
        <dbReference type="RuleBase" id="RU003355"/>
    </source>
</evidence>
<dbReference type="RefSeq" id="WP_150205699.1">
    <property type="nucleotide sequence ID" value="NZ_CP029190.1"/>
</dbReference>
<dbReference type="InterPro" id="IPR000209">
    <property type="entry name" value="Peptidase_S8/S53_dom"/>
</dbReference>
<evidence type="ECO:0000313" key="12">
    <source>
        <dbReference type="Proteomes" id="UP000325211"/>
    </source>
</evidence>
<dbReference type="PROSITE" id="PS00136">
    <property type="entry name" value="SUBTILASE_ASP"/>
    <property type="match status" value="1"/>
</dbReference>
<dbReference type="PANTHER" id="PTHR43806">
    <property type="entry name" value="PEPTIDASE S8"/>
    <property type="match status" value="1"/>
</dbReference>
<dbReference type="EMBL" id="CP029190">
    <property type="protein sequence ID" value="QES46821.1"/>
    <property type="molecule type" value="Genomic_DNA"/>
</dbReference>
<feature type="domain" description="Peptidase S8/S53" evidence="9">
    <location>
        <begin position="154"/>
        <end position="383"/>
    </location>
</feature>
<gene>
    <name evidence="11" type="ORF">DEJ50_02065</name>
</gene>
<evidence type="ECO:0000256" key="2">
    <source>
        <dbReference type="ARBA" id="ARBA00022670"/>
    </source>
</evidence>
<comment type="similarity">
    <text evidence="1 5 6">Belongs to the peptidase S8 family.</text>
</comment>
<dbReference type="InterPro" id="IPR050131">
    <property type="entry name" value="Peptidase_S8_subtilisin-like"/>
</dbReference>
<evidence type="ECO:0000256" key="8">
    <source>
        <dbReference type="SAM" id="SignalP"/>
    </source>
</evidence>
<organism evidence="11 12">
    <name type="scientific">Streptomyces venezuelae</name>
    <dbReference type="NCBI Taxonomy" id="54571"/>
    <lineage>
        <taxon>Bacteria</taxon>
        <taxon>Bacillati</taxon>
        <taxon>Actinomycetota</taxon>
        <taxon>Actinomycetes</taxon>
        <taxon>Kitasatosporales</taxon>
        <taxon>Streptomycetaceae</taxon>
        <taxon>Streptomyces</taxon>
    </lineage>
</organism>
<dbReference type="CDD" id="cd04077">
    <property type="entry name" value="Peptidases_S8_PCSK9_ProteinaseK_like"/>
    <property type="match status" value="1"/>
</dbReference>
<dbReference type="PANTHER" id="PTHR43806:SF11">
    <property type="entry name" value="CEREVISIN-RELATED"/>
    <property type="match status" value="1"/>
</dbReference>
<dbReference type="GO" id="GO:0006508">
    <property type="term" value="P:proteolysis"/>
    <property type="evidence" value="ECO:0007669"/>
    <property type="project" value="UniProtKB-KW"/>
</dbReference>
<keyword evidence="4 5" id="KW-0720">Serine protease</keyword>
<dbReference type="InterPro" id="IPR023827">
    <property type="entry name" value="Peptidase_S8_Asp-AS"/>
</dbReference>
<dbReference type="GO" id="GO:0004252">
    <property type="term" value="F:serine-type endopeptidase activity"/>
    <property type="evidence" value="ECO:0007669"/>
    <property type="project" value="UniProtKB-UniRule"/>
</dbReference>
<dbReference type="PROSITE" id="PS00138">
    <property type="entry name" value="SUBTILASE_SER"/>
    <property type="match status" value="1"/>
</dbReference>
<dbReference type="OrthoDB" id="9798386at2"/>
<feature type="chain" id="PRO_5038721500" evidence="8">
    <location>
        <begin position="22"/>
        <end position="401"/>
    </location>
</feature>
<dbReference type="PROSITE" id="PS51892">
    <property type="entry name" value="SUBTILASE"/>
    <property type="match status" value="1"/>
</dbReference>
<evidence type="ECO:0000256" key="7">
    <source>
        <dbReference type="SAM" id="MobiDB-lite"/>
    </source>
</evidence>
<dbReference type="InterPro" id="IPR015500">
    <property type="entry name" value="Peptidase_S8_subtilisin-rel"/>
</dbReference>
<accession>A0A5P2D0B0</accession>
<sequence length="401" mass="40357">MRRPYPRAATAALLLAAPALAGTAAASPSVSAPEPTPAPSAASAKAVPGTYIVTLDQGVDPAGLAERLDLKPEFVYSSALNGFAVPLTPLQLDAVRLTPGVQSVEEDSAVSAPPTRRAGRPASRVHGPSPTWGLDRIDQHLLPLDNSFTTAGDGSGVTAYILDTGIDYGHEEFGGRAAFGFDAIGDGLAGQDCQGHGTHVAGTVGGTTYGVAPKVSLVSVRVLNCEGRGQYSGIIAGLDWVAKNAKQPAVLNGSLGGTKSAAVNNAVDALSEAGVLPVLAAGNTAQDACEVSPASAARAVTVAASDQADEQASFSNWGSCVHLYAPGQAIDSALLGGGAVALSGTSMAAPHVTGAVALHQQEHPAARPSEIVAWLVQESTKEQLKGLGAGSPNQLLFTGGR</sequence>
<dbReference type="PROSITE" id="PS00137">
    <property type="entry name" value="SUBTILASE_HIS"/>
    <property type="match status" value="1"/>
</dbReference>
<reference evidence="11 12" key="1">
    <citation type="submission" date="2018-05" db="EMBL/GenBank/DDBJ databases">
        <title>Streptomyces venezuelae.</title>
        <authorList>
            <person name="Kim W."/>
            <person name="Lee N."/>
            <person name="Cho B.-K."/>
        </authorList>
    </citation>
    <scope>NUCLEOTIDE SEQUENCE [LARGE SCALE GENOMIC DNA]</scope>
    <source>
        <strain evidence="11 12">ATCC 21782</strain>
    </source>
</reference>
<dbReference type="Gene3D" id="3.40.50.200">
    <property type="entry name" value="Peptidase S8/S53 domain"/>
    <property type="match status" value="1"/>
</dbReference>
<evidence type="ECO:0000313" key="11">
    <source>
        <dbReference type="EMBL" id="QES46821.1"/>
    </source>
</evidence>
<feature type="domain" description="Inhibitor I9" evidence="10">
    <location>
        <begin position="75"/>
        <end position="111"/>
    </location>
</feature>
<feature type="active site" description="Charge relay system" evidence="5">
    <location>
        <position position="196"/>
    </location>
</feature>
<dbReference type="InterPro" id="IPR022398">
    <property type="entry name" value="Peptidase_S8_His-AS"/>
</dbReference>
<name>A0A5P2D0B0_STRVZ</name>
<evidence type="ECO:0000259" key="10">
    <source>
        <dbReference type="Pfam" id="PF05922"/>
    </source>
</evidence>
<proteinExistence type="inferred from homology"/>
<dbReference type="Gene3D" id="3.30.70.80">
    <property type="entry name" value="Peptidase S8 propeptide/proteinase inhibitor I9"/>
    <property type="match status" value="1"/>
</dbReference>
<feature type="region of interest" description="Disordered" evidence="7">
    <location>
        <begin position="105"/>
        <end position="130"/>
    </location>
</feature>
<dbReference type="InterPro" id="IPR010259">
    <property type="entry name" value="S8pro/Inhibitor_I9"/>
</dbReference>
<feature type="active site" description="Charge relay system" evidence="5">
    <location>
        <position position="346"/>
    </location>
</feature>
<dbReference type="Pfam" id="PF05922">
    <property type="entry name" value="Inhibitor_I9"/>
    <property type="match status" value="1"/>
</dbReference>
<evidence type="ECO:0000256" key="5">
    <source>
        <dbReference type="PROSITE-ProRule" id="PRU01240"/>
    </source>
</evidence>
<feature type="signal peptide" evidence="8">
    <location>
        <begin position="1"/>
        <end position="21"/>
    </location>
</feature>
<evidence type="ECO:0000256" key="4">
    <source>
        <dbReference type="ARBA" id="ARBA00022825"/>
    </source>
</evidence>
<feature type="active site" description="Charge relay system" evidence="5">
    <location>
        <position position="163"/>
    </location>
</feature>
<dbReference type="InterPro" id="IPR023828">
    <property type="entry name" value="Peptidase_S8_Ser-AS"/>
</dbReference>
<dbReference type="InterPro" id="IPR036852">
    <property type="entry name" value="Peptidase_S8/S53_dom_sf"/>
</dbReference>
<dbReference type="PRINTS" id="PR00723">
    <property type="entry name" value="SUBTILISIN"/>
</dbReference>
<dbReference type="GO" id="GO:0005615">
    <property type="term" value="C:extracellular space"/>
    <property type="evidence" value="ECO:0007669"/>
    <property type="project" value="TreeGrafter"/>
</dbReference>
<dbReference type="AlphaFoldDB" id="A0A5P2D0B0"/>